<dbReference type="Proteomes" id="UP000315889">
    <property type="component" value="Unassembled WGS sequence"/>
</dbReference>
<dbReference type="InterPro" id="IPR003567">
    <property type="entry name" value="Cyt_c_biogenesis"/>
</dbReference>
<dbReference type="EMBL" id="SHBP01000001">
    <property type="protein sequence ID" value="RZO22846.1"/>
    <property type="molecule type" value="Genomic_DNA"/>
</dbReference>
<protein>
    <submittedName>
        <fullName evidence="13">Heme lyase CcmF/NrfE family subunit</fullName>
    </submittedName>
</protein>
<feature type="transmembrane region" description="Helical" evidence="10">
    <location>
        <begin position="210"/>
        <end position="230"/>
    </location>
</feature>
<dbReference type="PANTHER" id="PTHR43653:SF1">
    <property type="entry name" value="CYTOCHROME C-TYPE BIOGENESIS PROTEIN CCMF"/>
    <property type="match status" value="1"/>
</dbReference>
<feature type="transmembrane region" description="Helical" evidence="10">
    <location>
        <begin position="6"/>
        <end position="30"/>
    </location>
</feature>
<dbReference type="GO" id="GO:0020037">
    <property type="term" value="F:heme binding"/>
    <property type="evidence" value="ECO:0007669"/>
    <property type="project" value="InterPro"/>
</dbReference>
<evidence type="ECO:0000256" key="9">
    <source>
        <dbReference type="ARBA" id="ARBA00037230"/>
    </source>
</evidence>
<evidence type="ECO:0000313" key="13">
    <source>
        <dbReference type="EMBL" id="RZO22846.1"/>
    </source>
</evidence>
<evidence type="ECO:0000256" key="1">
    <source>
        <dbReference type="ARBA" id="ARBA00004429"/>
    </source>
</evidence>
<organism evidence="13 14">
    <name type="scientific">SAR92 clade bacterium</name>
    <dbReference type="NCBI Taxonomy" id="2315479"/>
    <lineage>
        <taxon>Bacteria</taxon>
        <taxon>Pseudomonadati</taxon>
        <taxon>Pseudomonadota</taxon>
        <taxon>Gammaproteobacteria</taxon>
        <taxon>Cellvibrionales</taxon>
        <taxon>Porticoccaceae</taxon>
        <taxon>SAR92 clade</taxon>
    </lineage>
</organism>
<feature type="transmembrane region" description="Helical" evidence="10">
    <location>
        <begin position="178"/>
        <end position="198"/>
    </location>
</feature>
<keyword evidence="6" id="KW-0201">Cytochrome c-type biogenesis</keyword>
<feature type="transmembrane region" description="Helical" evidence="10">
    <location>
        <begin position="390"/>
        <end position="411"/>
    </location>
</feature>
<feature type="transmembrane region" description="Helical" evidence="10">
    <location>
        <begin position="42"/>
        <end position="62"/>
    </location>
</feature>
<accession>A0A520MNR2</accession>
<keyword evidence="13" id="KW-0456">Lyase</keyword>
<evidence type="ECO:0000256" key="7">
    <source>
        <dbReference type="ARBA" id="ARBA00022989"/>
    </source>
</evidence>
<keyword evidence="5 10" id="KW-0812">Transmembrane</keyword>
<feature type="transmembrane region" description="Helical" evidence="10">
    <location>
        <begin position="617"/>
        <end position="638"/>
    </location>
</feature>
<name>A0A520MNR2_9GAMM</name>
<reference evidence="13 14" key="1">
    <citation type="submission" date="2019-02" db="EMBL/GenBank/DDBJ databases">
        <title>Prokaryotic population dynamics and viral predation in marine succession experiment using metagenomics: the confinement effect.</title>
        <authorList>
            <person name="Haro-Moreno J.M."/>
            <person name="Rodriguez-Valera F."/>
            <person name="Lopez-Perez M."/>
        </authorList>
    </citation>
    <scope>NUCLEOTIDE SEQUENCE [LARGE SCALE GENOMIC DNA]</scope>
    <source>
        <strain evidence="13">MED-G170</strain>
    </source>
</reference>
<gene>
    <name evidence="13" type="ORF">EVB03_00325</name>
</gene>
<comment type="similarity">
    <text evidence="2">Belongs to the CcmF/CycK/Ccl1/NrfE/CcsA family.</text>
</comment>
<evidence type="ECO:0000313" key="14">
    <source>
        <dbReference type="Proteomes" id="UP000315889"/>
    </source>
</evidence>
<feature type="transmembrane region" description="Helical" evidence="10">
    <location>
        <begin position="275"/>
        <end position="293"/>
    </location>
</feature>
<keyword evidence="3" id="KW-1003">Cell membrane</keyword>
<feature type="transmembrane region" description="Helical" evidence="10">
    <location>
        <begin position="250"/>
        <end position="266"/>
    </location>
</feature>
<comment type="caution">
    <text evidence="13">The sequence shown here is derived from an EMBL/GenBank/DDBJ whole genome shotgun (WGS) entry which is preliminary data.</text>
</comment>
<proteinExistence type="inferred from homology"/>
<evidence type="ECO:0000256" key="10">
    <source>
        <dbReference type="SAM" id="Phobius"/>
    </source>
</evidence>
<dbReference type="GO" id="GO:0017004">
    <property type="term" value="P:cytochrome complex assembly"/>
    <property type="evidence" value="ECO:0007669"/>
    <property type="project" value="UniProtKB-KW"/>
</dbReference>
<evidence type="ECO:0000259" key="12">
    <source>
        <dbReference type="Pfam" id="PF16327"/>
    </source>
</evidence>
<evidence type="ECO:0000259" key="11">
    <source>
        <dbReference type="Pfam" id="PF01578"/>
    </source>
</evidence>
<keyword evidence="8 10" id="KW-0472">Membrane</keyword>
<comment type="function">
    <text evidence="9">Required for the biogenesis of c-type cytochromes. Possible subunit of a heme lyase.</text>
</comment>
<dbReference type="GO" id="GO:0005886">
    <property type="term" value="C:plasma membrane"/>
    <property type="evidence" value="ECO:0007669"/>
    <property type="project" value="UniProtKB-SubCell"/>
</dbReference>
<dbReference type="GO" id="GO:0016829">
    <property type="term" value="F:lyase activity"/>
    <property type="evidence" value="ECO:0007669"/>
    <property type="project" value="UniProtKB-KW"/>
</dbReference>
<feature type="transmembrane region" description="Helical" evidence="10">
    <location>
        <begin position="423"/>
        <end position="444"/>
    </location>
</feature>
<comment type="subcellular location">
    <subcellularLocation>
        <location evidence="1">Cell inner membrane</location>
        <topology evidence="1">Multi-pass membrane protein</topology>
    </subcellularLocation>
</comment>
<feature type="transmembrane region" description="Helical" evidence="10">
    <location>
        <begin position="96"/>
        <end position="113"/>
    </location>
</feature>
<dbReference type="Pfam" id="PF01578">
    <property type="entry name" value="Cytochrom_C_asm"/>
    <property type="match status" value="1"/>
</dbReference>
<dbReference type="PRINTS" id="PR01411">
    <property type="entry name" value="CCMFBIOGNSIS"/>
</dbReference>
<feature type="transmembrane region" description="Helical" evidence="10">
    <location>
        <begin position="353"/>
        <end position="375"/>
    </location>
</feature>
<dbReference type="AlphaFoldDB" id="A0A520MNR2"/>
<feature type="transmembrane region" description="Helical" evidence="10">
    <location>
        <begin position="450"/>
        <end position="472"/>
    </location>
</feature>
<evidence type="ECO:0000256" key="6">
    <source>
        <dbReference type="ARBA" id="ARBA00022748"/>
    </source>
</evidence>
<dbReference type="NCBIfam" id="NF007691">
    <property type="entry name" value="PRK10369.1"/>
    <property type="match status" value="1"/>
</dbReference>
<evidence type="ECO:0000256" key="4">
    <source>
        <dbReference type="ARBA" id="ARBA00022519"/>
    </source>
</evidence>
<keyword evidence="4" id="KW-0997">Cell inner membrane</keyword>
<feature type="transmembrane region" description="Helical" evidence="10">
    <location>
        <begin position="493"/>
        <end position="516"/>
    </location>
</feature>
<sequence>MTVELGHIALIIALCLAIVQTIVPFAGSYTGHRSWMQLGRSLAMGQFVFMGLSFACLAMAFLQDDFSVAYVANNSNTLLPDRFKFSAVWGAHEGSLLLWALILAGWSAAVAVFSRQVPLIFSARVLSILGFISVGFALFLLLTSNPFERILPVPPMEGSDLNPLLQDFGLIVHPPMLYMGYVGFSVPFAFAIAALIGGQFDSAWARWSRPWINLAWVFLTIGISLGSWWAYYELGWGGWWFWDPVENASFMPWLVGTALVHSISATEKRGVFRSWTLLLAIFAFSLSLLGAFLVRSGILTSVHAFASDPERGIFIFAFLVVVVGASLLLFALRGPQMASTSDYSGWSRETMLLVNNVLLVSSTTMILIGTLYPLLADVLDLGKISVGPPYFSFFFVPITSLMMLFLGFAGFTRWKKSDNAILLSKGVLPSVVSLVLALLLPVMMVESLSWQAYSLTAAVTLFLSLWVITMTMEDVILKSSGSVKKLKTLSGSYWGMVLAHSGLAVCVIGVGLSSAYEMQRDVRMVPGDFVEIADYEFQFLGVERVDGPNFTAYRGDIRVTSDDQVVTSMQPEKRNYKARGQVMTEAAIDATLWRDLYVSLGEPLAGQAWAIRLQVKPFVRCIWLGGIMAALGGFFAAFDRRYRRRKRGSQLTLNTGAIALD</sequence>
<feature type="transmembrane region" description="Helical" evidence="10">
    <location>
        <begin position="313"/>
        <end position="332"/>
    </location>
</feature>
<evidence type="ECO:0000256" key="5">
    <source>
        <dbReference type="ARBA" id="ARBA00022692"/>
    </source>
</evidence>
<dbReference type="NCBIfam" id="TIGR00353">
    <property type="entry name" value="nrfE"/>
    <property type="match status" value="1"/>
</dbReference>
<dbReference type="InterPro" id="IPR032523">
    <property type="entry name" value="CcmF_C"/>
</dbReference>
<dbReference type="InterPro" id="IPR003568">
    <property type="entry name" value="Cyt_c_biogenesis_CcmF"/>
</dbReference>
<evidence type="ECO:0000256" key="2">
    <source>
        <dbReference type="ARBA" id="ARBA00009186"/>
    </source>
</evidence>
<dbReference type="InterPro" id="IPR002541">
    <property type="entry name" value="Cyt_c_assembly"/>
</dbReference>
<dbReference type="GO" id="GO:0015232">
    <property type="term" value="F:heme transmembrane transporter activity"/>
    <property type="evidence" value="ECO:0007669"/>
    <property type="project" value="InterPro"/>
</dbReference>
<dbReference type="Pfam" id="PF16327">
    <property type="entry name" value="CcmF_C"/>
    <property type="match status" value="1"/>
</dbReference>
<keyword evidence="7 10" id="KW-1133">Transmembrane helix</keyword>
<feature type="domain" description="Cytochrome c assembly protein" evidence="11">
    <location>
        <begin position="89"/>
        <end position="296"/>
    </location>
</feature>
<feature type="domain" description="Cytochrome c-type biogenesis protein CcmF C-terminal" evidence="12">
    <location>
        <begin position="317"/>
        <end position="640"/>
    </location>
</feature>
<dbReference type="PANTHER" id="PTHR43653">
    <property type="entry name" value="CYTOCHROME C ASSEMBLY PROTEIN-RELATED"/>
    <property type="match status" value="1"/>
</dbReference>
<evidence type="ECO:0000256" key="8">
    <source>
        <dbReference type="ARBA" id="ARBA00023136"/>
    </source>
</evidence>
<dbReference type="PRINTS" id="PR01410">
    <property type="entry name" value="CCBIOGENESIS"/>
</dbReference>
<feature type="transmembrane region" description="Helical" evidence="10">
    <location>
        <begin position="125"/>
        <end position="142"/>
    </location>
</feature>
<evidence type="ECO:0000256" key="3">
    <source>
        <dbReference type="ARBA" id="ARBA00022475"/>
    </source>
</evidence>